<name>A0A174N6E1_9FIRM</name>
<feature type="transmembrane region" description="Helical" evidence="1">
    <location>
        <begin position="99"/>
        <end position="118"/>
    </location>
</feature>
<feature type="transmembrane region" description="Helical" evidence="1">
    <location>
        <begin position="43"/>
        <end position="62"/>
    </location>
</feature>
<evidence type="ECO:0000313" key="4">
    <source>
        <dbReference type="Proteomes" id="UP000095602"/>
    </source>
</evidence>
<gene>
    <name evidence="3" type="ORF">ERS852497_02882</name>
</gene>
<reference evidence="3 4" key="1">
    <citation type="submission" date="2015-09" db="EMBL/GenBank/DDBJ databases">
        <authorList>
            <consortium name="Pathogen Informatics"/>
        </authorList>
    </citation>
    <scope>NUCLEOTIDE SEQUENCE [LARGE SCALE GENOMIC DNA]</scope>
    <source>
        <strain evidence="3 4">2789STDY5834884</strain>
    </source>
</reference>
<dbReference type="CDD" id="cd07385">
    <property type="entry name" value="MPP_YkuE_C"/>
    <property type="match status" value="1"/>
</dbReference>
<dbReference type="InterPro" id="IPR051158">
    <property type="entry name" value="Metallophosphoesterase_sf"/>
</dbReference>
<dbReference type="Pfam" id="PF00149">
    <property type="entry name" value="Metallophos"/>
    <property type="match status" value="1"/>
</dbReference>
<dbReference type="GO" id="GO:0016787">
    <property type="term" value="F:hydrolase activity"/>
    <property type="evidence" value="ECO:0007669"/>
    <property type="project" value="UniProtKB-KW"/>
</dbReference>
<dbReference type="SUPFAM" id="SSF56300">
    <property type="entry name" value="Metallo-dependent phosphatases"/>
    <property type="match status" value="1"/>
</dbReference>
<accession>A0A174N6E1</accession>
<dbReference type="InterPro" id="IPR029052">
    <property type="entry name" value="Metallo-depent_PP-like"/>
</dbReference>
<dbReference type="RefSeq" id="WP_070101281.1">
    <property type="nucleotide sequence ID" value="NZ_CZAJ01000050.1"/>
</dbReference>
<dbReference type="Gene3D" id="3.60.21.10">
    <property type="match status" value="1"/>
</dbReference>
<protein>
    <submittedName>
        <fullName evidence="3">Uncharacterized metallophosphoesterase Cj0846</fullName>
        <ecNumber evidence="3">3.1.-.-</ecNumber>
    </submittedName>
</protein>
<keyword evidence="1" id="KW-0472">Membrane</keyword>
<evidence type="ECO:0000313" key="3">
    <source>
        <dbReference type="EMBL" id="CUP44314.1"/>
    </source>
</evidence>
<dbReference type="AlphaFoldDB" id="A0A174N6E1"/>
<dbReference type="PANTHER" id="PTHR31302:SF0">
    <property type="entry name" value="TRANSMEMBRANE PROTEIN WITH METALLOPHOSPHOESTERASE DOMAIN"/>
    <property type="match status" value="1"/>
</dbReference>
<feature type="transmembrane region" description="Helical" evidence="1">
    <location>
        <begin position="6"/>
        <end position="23"/>
    </location>
</feature>
<dbReference type="EMBL" id="CZAJ01000050">
    <property type="protein sequence ID" value="CUP44314.1"/>
    <property type="molecule type" value="Genomic_DNA"/>
</dbReference>
<keyword evidence="1" id="KW-0812">Transmembrane</keyword>
<feature type="domain" description="Calcineurin-like phosphoesterase" evidence="2">
    <location>
        <begin position="139"/>
        <end position="312"/>
    </location>
</feature>
<dbReference type="EC" id="3.1.-.-" evidence="3"/>
<sequence length="371" mass="41841">MNMWGLLMIILAVLSAAGILYLASRIGRFWIIKRIAKEKRNICFLIGLIILIALSASIWLAWGYMNAIVCILHLLVFWLLAEGIFTIIQKIRKKEFKRYYAGITAVVFTVCYLGAGWYCAHHVWQTSYEIQTDKSVGNLKVAVFSDSHVGATFDGEGFAGHMKEIEAQSPDIILIVGDFVDDDTSKADMVRACRALGELKCTYGVYYTFGNHDKGYYPSDYRGYSGADLKENLEKNNVHVMEDDVELIDNRFYIIGRADKSEEYGAGRKNMEELVKDLDPDKFSIVLDHQPEDYASQADSGVDLVLSGHTHGGQLFPLMTVEKLTGMTPDDRIYGYEKRDSTNFIVTSGIADWAIKFKTGCKSEYLMINIQ</sequence>
<dbReference type="InterPro" id="IPR004843">
    <property type="entry name" value="Calcineurin-like_PHP"/>
</dbReference>
<feature type="transmembrane region" description="Helical" evidence="1">
    <location>
        <begin position="68"/>
        <end position="87"/>
    </location>
</feature>
<organism evidence="3 4">
    <name type="scientific">Agathobacter rectalis</name>
    <dbReference type="NCBI Taxonomy" id="39491"/>
    <lineage>
        <taxon>Bacteria</taxon>
        <taxon>Bacillati</taxon>
        <taxon>Bacillota</taxon>
        <taxon>Clostridia</taxon>
        <taxon>Lachnospirales</taxon>
        <taxon>Lachnospiraceae</taxon>
        <taxon>Agathobacter</taxon>
    </lineage>
</organism>
<evidence type="ECO:0000256" key="1">
    <source>
        <dbReference type="SAM" id="Phobius"/>
    </source>
</evidence>
<keyword evidence="3" id="KW-0378">Hydrolase</keyword>
<dbReference type="PANTHER" id="PTHR31302">
    <property type="entry name" value="TRANSMEMBRANE PROTEIN WITH METALLOPHOSPHOESTERASE DOMAIN-RELATED"/>
    <property type="match status" value="1"/>
</dbReference>
<proteinExistence type="predicted"/>
<dbReference type="Proteomes" id="UP000095602">
    <property type="component" value="Unassembled WGS sequence"/>
</dbReference>
<keyword evidence="1" id="KW-1133">Transmembrane helix</keyword>
<evidence type="ECO:0000259" key="2">
    <source>
        <dbReference type="Pfam" id="PF00149"/>
    </source>
</evidence>